<evidence type="ECO:0000313" key="3">
    <source>
        <dbReference type="Proteomes" id="UP001595476"/>
    </source>
</evidence>
<dbReference type="EMBL" id="JBHRSZ010000002">
    <property type="protein sequence ID" value="MFC3149905.1"/>
    <property type="molecule type" value="Genomic_DNA"/>
</dbReference>
<reference evidence="3" key="1">
    <citation type="journal article" date="2019" name="Int. J. Syst. Evol. Microbiol.">
        <title>The Global Catalogue of Microorganisms (GCM) 10K type strain sequencing project: providing services to taxonomists for standard genome sequencing and annotation.</title>
        <authorList>
            <consortium name="The Broad Institute Genomics Platform"/>
            <consortium name="The Broad Institute Genome Sequencing Center for Infectious Disease"/>
            <person name="Wu L."/>
            <person name="Ma J."/>
        </authorList>
    </citation>
    <scope>NUCLEOTIDE SEQUENCE [LARGE SCALE GENOMIC DNA]</scope>
    <source>
        <strain evidence="3">KCTC 52438</strain>
    </source>
</reference>
<gene>
    <name evidence="2" type="ORF">ACFOEK_02560</name>
</gene>
<sequence length="91" mass="10584">MTLDDLIRSINPEIYGNLKTAVELGRWPNGVRLTKEQVNLCLEAILHYEANNVPESERVGFIDRESMPEHKRKKAEQEEQLKRQIAVQNLQ</sequence>
<organism evidence="2 3">
    <name type="scientific">Litoribrevibacter euphylliae</name>
    <dbReference type="NCBI Taxonomy" id="1834034"/>
    <lineage>
        <taxon>Bacteria</taxon>
        <taxon>Pseudomonadati</taxon>
        <taxon>Pseudomonadota</taxon>
        <taxon>Gammaproteobacteria</taxon>
        <taxon>Oceanospirillales</taxon>
        <taxon>Oceanospirillaceae</taxon>
        <taxon>Litoribrevibacter</taxon>
    </lineage>
</organism>
<evidence type="ECO:0000313" key="2">
    <source>
        <dbReference type="EMBL" id="MFC3149905.1"/>
    </source>
</evidence>
<feature type="region of interest" description="Disordered" evidence="1">
    <location>
        <begin position="63"/>
        <end position="91"/>
    </location>
</feature>
<dbReference type="Proteomes" id="UP001595476">
    <property type="component" value="Unassembled WGS sequence"/>
</dbReference>
<feature type="compositionally biased region" description="Basic and acidic residues" evidence="1">
    <location>
        <begin position="63"/>
        <end position="82"/>
    </location>
</feature>
<dbReference type="Pfam" id="PF07023">
    <property type="entry name" value="DUF1315"/>
    <property type="match status" value="1"/>
</dbReference>
<dbReference type="RefSeq" id="WP_386715724.1">
    <property type="nucleotide sequence ID" value="NZ_JBHRSZ010000002.1"/>
</dbReference>
<keyword evidence="3" id="KW-1185">Reference proteome</keyword>
<accession>A0ABV7HBX3</accession>
<protein>
    <submittedName>
        <fullName evidence="2">YeaC family protein</fullName>
    </submittedName>
</protein>
<evidence type="ECO:0000256" key="1">
    <source>
        <dbReference type="SAM" id="MobiDB-lite"/>
    </source>
</evidence>
<proteinExistence type="predicted"/>
<name>A0ABV7HBX3_9GAMM</name>
<dbReference type="InterPro" id="IPR009749">
    <property type="entry name" value="DUF1315"/>
</dbReference>
<comment type="caution">
    <text evidence="2">The sequence shown here is derived from an EMBL/GenBank/DDBJ whole genome shotgun (WGS) entry which is preliminary data.</text>
</comment>